<comment type="caution">
    <text evidence="1">The sequence shown here is derived from an EMBL/GenBank/DDBJ whole genome shotgun (WGS) entry which is preliminary data.</text>
</comment>
<organism evidence="1 2">
    <name type="scientific">Leucogyrophana mollusca</name>
    <dbReference type="NCBI Taxonomy" id="85980"/>
    <lineage>
        <taxon>Eukaryota</taxon>
        <taxon>Fungi</taxon>
        <taxon>Dikarya</taxon>
        <taxon>Basidiomycota</taxon>
        <taxon>Agaricomycotina</taxon>
        <taxon>Agaricomycetes</taxon>
        <taxon>Agaricomycetidae</taxon>
        <taxon>Boletales</taxon>
        <taxon>Boletales incertae sedis</taxon>
        <taxon>Leucogyrophana</taxon>
    </lineage>
</organism>
<protein>
    <submittedName>
        <fullName evidence="1">Uncharacterized protein</fullName>
    </submittedName>
</protein>
<keyword evidence="2" id="KW-1185">Reference proteome</keyword>
<accession>A0ACB8B510</accession>
<sequence length="211" mass="24571">MPKRAATPPPADDEPRYLTVVHPFVPSGHCNMELPKDRQDFARWIACCIDKDAIYTFFHKPSARDMVIIEVKRDYPHFDRLLGEHRWSEFLRNPSDELKNQATRVYYCTYSTGRIVQKNGECPVRVLVLGLGCGAERWVVVVVSWKNEIGLRHCHSTPSPVCTFCLAYAYDSITGWKRVEIKDEWFKSWSPNNRLGFWATSWFDCRIQSHS</sequence>
<gene>
    <name evidence="1" type="ORF">BV22DRAFT_1020909</name>
</gene>
<proteinExistence type="predicted"/>
<evidence type="ECO:0000313" key="1">
    <source>
        <dbReference type="EMBL" id="KAH7920600.1"/>
    </source>
</evidence>
<name>A0ACB8B510_9AGAM</name>
<evidence type="ECO:0000313" key="2">
    <source>
        <dbReference type="Proteomes" id="UP000790709"/>
    </source>
</evidence>
<reference evidence="1" key="1">
    <citation type="journal article" date="2021" name="New Phytol.">
        <title>Evolutionary innovations through gain and loss of genes in the ectomycorrhizal Boletales.</title>
        <authorList>
            <person name="Wu G."/>
            <person name="Miyauchi S."/>
            <person name="Morin E."/>
            <person name="Kuo A."/>
            <person name="Drula E."/>
            <person name="Varga T."/>
            <person name="Kohler A."/>
            <person name="Feng B."/>
            <person name="Cao Y."/>
            <person name="Lipzen A."/>
            <person name="Daum C."/>
            <person name="Hundley H."/>
            <person name="Pangilinan J."/>
            <person name="Johnson J."/>
            <person name="Barry K."/>
            <person name="LaButti K."/>
            <person name="Ng V."/>
            <person name="Ahrendt S."/>
            <person name="Min B."/>
            <person name="Choi I.G."/>
            <person name="Park H."/>
            <person name="Plett J.M."/>
            <person name="Magnuson J."/>
            <person name="Spatafora J.W."/>
            <person name="Nagy L.G."/>
            <person name="Henrissat B."/>
            <person name="Grigoriev I.V."/>
            <person name="Yang Z.L."/>
            <person name="Xu J."/>
            <person name="Martin F.M."/>
        </authorList>
    </citation>
    <scope>NUCLEOTIDE SEQUENCE</scope>
    <source>
        <strain evidence="1">KUC20120723A-06</strain>
    </source>
</reference>
<dbReference type="Proteomes" id="UP000790709">
    <property type="component" value="Unassembled WGS sequence"/>
</dbReference>
<dbReference type="EMBL" id="MU266569">
    <property type="protein sequence ID" value="KAH7920600.1"/>
    <property type="molecule type" value="Genomic_DNA"/>
</dbReference>